<evidence type="ECO:0000256" key="4">
    <source>
        <dbReference type="ARBA" id="ARBA00022833"/>
    </source>
</evidence>
<keyword evidence="5" id="KW-0805">Transcription regulation</keyword>
<feature type="region of interest" description="Disordered" evidence="10">
    <location>
        <begin position="1"/>
        <end position="58"/>
    </location>
</feature>
<evidence type="ECO:0000256" key="5">
    <source>
        <dbReference type="ARBA" id="ARBA00023015"/>
    </source>
</evidence>
<protein>
    <submittedName>
        <fullName evidence="14">Nuclear receptor domain-containing protein</fullName>
    </submittedName>
</protein>
<keyword evidence="2" id="KW-0479">Metal-binding</keyword>
<dbReference type="GO" id="GO:0008270">
    <property type="term" value="F:zinc ion binding"/>
    <property type="evidence" value="ECO:0007669"/>
    <property type="project" value="UniProtKB-KW"/>
</dbReference>
<evidence type="ECO:0000259" key="11">
    <source>
        <dbReference type="PROSITE" id="PS51030"/>
    </source>
</evidence>
<comment type="similarity">
    <text evidence="1">Belongs to the nuclear hormone receptor family.</text>
</comment>
<accession>A0A914UWW4</accession>
<sequence>MRRRCRVSPSPGRSHRPDPAPAPFHARLNRLLPLRRPFCPPRPSPPRSRRPRWLPRPPRPAFPAAPKLYVESAAIRPVVSVPDIFVQGCPCRDAAFSGKHYGVLSCDGCRGFFKRSIRRNLEYQCKEGGNCVVDVARRNQCQACRFSKCIQVAMNRDETKTAKPLVGCHFSIERLTALSPRAESPASGGANSHDWLGVLKSAVQWARSIPPFRQLPSADRRLLLEHTWHHVFLLSVAQSEGDPRWQEWQSDNQSMEANRIRRFLQGLSQLQINANEASCLKAVLLFKHETAGLISPSVVRSVQEQALLMLADYCTATSTQMNSGGGGLFALTNAAAGGNLQTKLRFAKLLLLLPGLWLISVEHVSRMFLSDVHGGVQSFLDA</sequence>
<keyword evidence="8" id="KW-0675">Receptor</keyword>
<dbReference type="GO" id="GO:0043565">
    <property type="term" value="F:sequence-specific DNA binding"/>
    <property type="evidence" value="ECO:0007669"/>
    <property type="project" value="InterPro"/>
</dbReference>
<dbReference type="InterPro" id="IPR035500">
    <property type="entry name" value="NHR-like_dom_sf"/>
</dbReference>
<keyword evidence="4" id="KW-0862">Zinc</keyword>
<keyword evidence="9" id="KW-0539">Nucleus</keyword>
<feature type="domain" description="NR LBD" evidence="12">
    <location>
        <begin position="161"/>
        <end position="382"/>
    </location>
</feature>
<dbReference type="PROSITE" id="PS51030">
    <property type="entry name" value="NUCLEAR_REC_DBD_2"/>
    <property type="match status" value="1"/>
</dbReference>
<evidence type="ECO:0000256" key="10">
    <source>
        <dbReference type="SAM" id="MobiDB-lite"/>
    </source>
</evidence>
<dbReference type="InterPro" id="IPR050274">
    <property type="entry name" value="Nuclear_hormone_rcpt_NR2"/>
</dbReference>
<evidence type="ECO:0000256" key="7">
    <source>
        <dbReference type="ARBA" id="ARBA00023163"/>
    </source>
</evidence>
<dbReference type="SUPFAM" id="SSF48508">
    <property type="entry name" value="Nuclear receptor ligand-binding domain"/>
    <property type="match status" value="1"/>
</dbReference>
<dbReference type="PANTHER" id="PTHR24083">
    <property type="entry name" value="NUCLEAR HORMONE RECEPTOR"/>
    <property type="match status" value="1"/>
</dbReference>
<proteinExistence type="inferred from homology"/>
<dbReference type="Gene3D" id="1.10.565.10">
    <property type="entry name" value="Retinoid X Receptor"/>
    <property type="match status" value="1"/>
</dbReference>
<feature type="domain" description="Nuclear receptor" evidence="11">
    <location>
        <begin position="83"/>
        <end position="161"/>
    </location>
</feature>
<dbReference type="SMART" id="SM00399">
    <property type="entry name" value="ZnF_C4"/>
    <property type="match status" value="1"/>
</dbReference>
<keyword evidence="3" id="KW-0863">Zinc-finger</keyword>
<dbReference type="SMART" id="SM00430">
    <property type="entry name" value="HOLI"/>
    <property type="match status" value="1"/>
</dbReference>
<evidence type="ECO:0000256" key="8">
    <source>
        <dbReference type="ARBA" id="ARBA00023170"/>
    </source>
</evidence>
<keyword evidence="6" id="KW-0238">DNA-binding</keyword>
<dbReference type="AlphaFoldDB" id="A0A914UWW4"/>
<evidence type="ECO:0000259" key="12">
    <source>
        <dbReference type="PROSITE" id="PS51843"/>
    </source>
</evidence>
<evidence type="ECO:0000313" key="14">
    <source>
        <dbReference type="WBParaSite" id="PSAMB.scaffold1325size32967.g12586.t1"/>
    </source>
</evidence>
<dbReference type="PROSITE" id="PS51843">
    <property type="entry name" value="NR_LBD"/>
    <property type="match status" value="1"/>
</dbReference>
<keyword evidence="7" id="KW-0804">Transcription</keyword>
<evidence type="ECO:0000256" key="3">
    <source>
        <dbReference type="ARBA" id="ARBA00022771"/>
    </source>
</evidence>
<dbReference type="WBParaSite" id="PSAMB.scaffold1325size32967.g12586.t1">
    <property type="protein sequence ID" value="PSAMB.scaffold1325size32967.g12586.t1"/>
    <property type="gene ID" value="PSAMB.scaffold1325size32967.g12586"/>
</dbReference>
<evidence type="ECO:0000256" key="1">
    <source>
        <dbReference type="ARBA" id="ARBA00005993"/>
    </source>
</evidence>
<dbReference type="Gene3D" id="3.30.50.10">
    <property type="entry name" value="Erythroid Transcription Factor GATA-1, subunit A"/>
    <property type="match status" value="1"/>
</dbReference>
<dbReference type="PRINTS" id="PR00047">
    <property type="entry name" value="STROIDFINGER"/>
</dbReference>
<name>A0A914UWW4_9BILA</name>
<dbReference type="Pfam" id="PF00104">
    <property type="entry name" value="Hormone_recep"/>
    <property type="match status" value="1"/>
</dbReference>
<keyword evidence="13" id="KW-1185">Reference proteome</keyword>
<reference evidence="14" key="1">
    <citation type="submission" date="2022-11" db="UniProtKB">
        <authorList>
            <consortium name="WormBaseParasite"/>
        </authorList>
    </citation>
    <scope>IDENTIFICATION</scope>
</reference>
<evidence type="ECO:0000256" key="6">
    <source>
        <dbReference type="ARBA" id="ARBA00023125"/>
    </source>
</evidence>
<dbReference type="InterPro" id="IPR001628">
    <property type="entry name" value="Znf_hrmn_rcpt"/>
</dbReference>
<dbReference type="Pfam" id="PF00105">
    <property type="entry name" value="zf-C4"/>
    <property type="match status" value="1"/>
</dbReference>
<evidence type="ECO:0000313" key="13">
    <source>
        <dbReference type="Proteomes" id="UP000887566"/>
    </source>
</evidence>
<dbReference type="CDD" id="cd07164">
    <property type="entry name" value="NR_DBD_PNR_like_1"/>
    <property type="match status" value="1"/>
</dbReference>
<dbReference type="InterPro" id="IPR013088">
    <property type="entry name" value="Znf_NHR/GATA"/>
</dbReference>
<dbReference type="InterPro" id="IPR000536">
    <property type="entry name" value="Nucl_hrmn_rcpt_lig-bd"/>
</dbReference>
<dbReference type="SUPFAM" id="SSF57716">
    <property type="entry name" value="Glucocorticoid receptor-like (DNA-binding domain)"/>
    <property type="match status" value="1"/>
</dbReference>
<dbReference type="Proteomes" id="UP000887566">
    <property type="component" value="Unplaced"/>
</dbReference>
<organism evidence="13 14">
    <name type="scientific">Plectus sambesii</name>
    <dbReference type="NCBI Taxonomy" id="2011161"/>
    <lineage>
        <taxon>Eukaryota</taxon>
        <taxon>Metazoa</taxon>
        <taxon>Ecdysozoa</taxon>
        <taxon>Nematoda</taxon>
        <taxon>Chromadorea</taxon>
        <taxon>Plectida</taxon>
        <taxon>Plectina</taxon>
        <taxon>Plectoidea</taxon>
        <taxon>Plectidae</taxon>
        <taxon>Plectus</taxon>
    </lineage>
</organism>
<evidence type="ECO:0000256" key="9">
    <source>
        <dbReference type="ARBA" id="ARBA00023242"/>
    </source>
</evidence>
<evidence type="ECO:0000256" key="2">
    <source>
        <dbReference type="ARBA" id="ARBA00022723"/>
    </source>
</evidence>
<dbReference type="GO" id="GO:0003700">
    <property type="term" value="F:DNA-binding transcription factor activity"/>
    <property type="evidence" value="ECO:0007669"/>
    <property type="project" value="InterPro"/>
</dbReference>